<dbReference type="InterPro" id="IPR013785">
    <property type="entry name" value="Aldolase_TIM"/>
</dbReference>
<dbReference type="GeneID" id="63767361"/>
<name>A0A1L9TXD2_9EURO</name>
<sequence length="374" mass="40011">MSMSTLKDYPWAQAPIIVNAPMSGIATSALAAAVTRAGGLGLIGFLDNPHILDIQLQRARLLLNDNDKAKTGSPSKTAGLDPSATATENGITDILPIGVGVIVLGMSVSSFLPLVAKHRPAIVWLSFAEKATHFKSWTEGIRAMSPRSKIWIQVGSVSAALETARACHPDVLVLQGSDAGGHGHARSSSVITLIPEVADALAEDGFEGDRRIPLVAAGGIMDGRGVAAAMTLGASGVVMGTRFLAAHETDIPEEYRREILSASDGGESTVRSRVFDEMWFPSAWPGMYDGRCLRNKCYDEWEKGVPIEEIRARLYVTASRAQTGDEGFRDASSLWAGAGVGLVKRVEKAGDIVETVREDARRRLLDTYLAHYSL</sequence>
<dbReference type="InterPro" id="IPR004136">
    <property type="entry name" value="NMO"/>
</dbReference>
<evidence type="ECO:0000313" key="4">
    <source>
        <dbReference type="EMBL" id="OJJ63943.1"/>
    </source>
</evidence>
<dbReference type="Pfam" id="PF03060">
    <property type="entry name" value="NMO"/>
    <property type="match status" value="1"/>
</dbReference>
<dbReference type="EMBL" id="KV878582">
    <property type="protein sequence ID" value="OJJ63943.1"/>
    <property type="molecule type" value="Genomic_DNA"/>
</dbReference>
<evidence type="ECO:0000256" key="3">
    <source>
        <dbReference type="ARBA" id="ARBA00023002"/>
    </source>
</evidence>
<dbReference type="RefSeq" id="XP_040707749.1">
    <property type="nucleotide sequence ID" value="XM_040851288.1"/>
</dbReference>
<dbReference type="SUPFAM" id="SSF51412">
    <property type="entry name" value="Inosine monophosphate dehydrogenase (IMPDH)"/>
    <property type="match status" value="1"/>
</dbReference>
<keyword evidence="5" id="KW-1185">Reference proteome</keyword>
<evidence type="ECO:0000256" key="2">
    <source>
        <dbReference type="ARBA" id="ARBA00022643"/>
    </source>
</evidence>
<dbReference type="GO" id="GO:0018580">
    <property type="term" value="F:nitronate monooxygenase activity"/>
    <property type="evidence" value="ECO:0007669"/>
    <property type="project" value="InterPro"/>
</dbReference>
<keyword evidence="3" id="KW-0560">Oxidoreductase</keyword>
<keyword evidence="2" id="KW-0288">FMN</keyword>
<dbReference type="CDD" id="cd04730">
    <property type="entry name" value="NPD_like"/>
    <property type="match status" value="1"/>
</dbReference>
<dbReference type="OrthoDB" id="2349068at2759"/>
<dbReference type="Gene3D" id="3.20.20.70">
    <property type="entry name" value="Aldolase class I"/>
    <property type="match status" value="1"/>
</dbReference>
<dbReference type="PANTHER" id="PTHR32332:SF34">
    <property type="entry name" value="2-NITROPROPANE DIOXYGENASE FAMILY, PUTATIVE-RELATED"/>
    <property type="match status" value="1"/>
</dbReference>
<evidence type="ECO:0000256" key="1">
    <source>
        <dbReference type="ARBA" id="ARBA00022630"/>
    </source>
</evidence>
<evidence type="ECO:0000313" key="5">
    <source>
        <dbReference type="Proteomes" id="UP000184356"/>
    </source>
</evidence>
<accession>A0A1L9TXD2</accession>
<organism evidence="4 5">
    <name type="scientific">Aspergillus sydowii CBS 593.65</name>
    <dbReference type="NCBI Taxonomy" id="1036612"/>
    <lineage>
        <taxon>Eukaryota</taxon>
        <taxon>Fungi</taxon>
        <taxon>Dikarya</taxon>
        <taxon>Ascomycota</taxon>
        <taxon>Pezizomycotina</taxon>
        <taxon>Eurotiomycetes</taxon>
        <taxon>Eurotiomycetidae</taxon>
        <taxon>Eurotiales</taxon>
        <taxon>Aspergillaceae</taxon>
        <taxon>Aspergillus</taxon>
        <taxon>Aspergillus subgen. Nidulantes</taxon>
    </lineage>
</organism>
<gene>
    <name evidence="4" type="ORF">ASPSYDRAFT_83978</name>
</gene>
<dbReference type="VEuPathDB" id="FungiDB:ASPSYDRAFT_83978"/>
<dbReference type="PANTHER" id="PTHR32332">
    <property type="entry name" value="2-NITROPROPANE DIOXYGENASE"/>
    <property type="match status" value="1"/>
</dbReference>
<proteinExistence type="predicted"/>
<dbReference type="Proteomes" id="UP000184356">
    <property type="component" value="Unassembled WGS sequence"/>
</dbReference>
<keyword evidence="1" id="KW-0285">Flavoprotein</keyword>
<protein>
    <submittedName>
        <fullName evidence="4">Uncharacterized protein</fullName>
    </submittedName>
</protein>
<dbReference type="AlphaFoldDB" id="A0A1L9TXD2"/>
<dbReference type="STRING" id="1036612.A0A1L9TXD2"/>
<reference evidence="5" key="1">
    <citation type="journal article" date="2017" name="Genome Biol.">
        <title>Comparative genomics reveals high biological diversity and specific adaptations in the industrially and medically important fungal genus Aspergillus.</title>
        <authorList>
            <person name="de Vries R.P."/>
            <person name="Riley R."/>
            <person name="Wiebenga A."/>
            <person name="Aguilar-Osorio G."/>
            <person name="Amillis S."/>
            <person name="Uchima C.A."/>
            <person name="Anderluh G."/>
            <person name="Asadollahi M."/>
            <person name="Askin M."/>
            <person name="Barry K."/>
            <person name="Battaglia E."/>
            <person name="Bayram O."/>
            <person name="Benocci T."/>
            <person name="Braus-Stromeyer S.A."/>
            <person name="Caldana C."/>
            <person name="Canovas D."/>
            <person name="Cerqueira G.C."/>
            <person name="Chen F."/>
            <person name="Chen W."/>
            <person name="Choi C."/>
            <person name="Clum A."/>
            <person name="Dos Santos R.A."/>
            <person name="Damasio A.R."/>
            <person name="Diallinas G."/>
            <person name="Emri T."/>
            <person name="Fekete E."/>
            <person name="Flipphi M."/>
            <person name="Freyberg S."/>
            <person name="Gallo A."/>
            <person name="Gournas C."/>
            <person name="Habgood R."/>
            <person name="Hainaut M."/>
            <person name="Harispe M.L."/>
            <person name="Henrissat B."/>
            <person name="Hilden K.S."/>
            <person name="Hope R."/>
            <person name="Hossain A."/>
            <person name="Karabika E."/>
            <person name="Karaffa L."/>
            <person name="Karanyi Z."/>
            <person name="Krasevec N."/>
            <person name="Kuo A."/>
            <person name="Kusch H."/>
            <person name="LaButti K."/>
            <person name="Lagendijk E.L."/>
            <person name="Lapidus A."/>
            <person name="Levasseur A."/>
            <person name="Lindquist E."/>
            <person name="Lipzen A."/>
            <person name="Logrieco A.F."/>
            <person name="MacCabe A."/>
            <person name="Maekelae M.R."/>
            <person name="Malavazi I."/>
            <person name="Melin P."/>
            <person name="Meyer V."/>
            <person name="Mielnichuk N."/>
            <person name="Miskei M."/>
            <person name="Molnar A.P."/>
            <person name="Mule G."/>
            <person name="Ngan C.Y."/>
            <person name="Orejas M."/>
            <person name="Orosz E."/>
            <person name="Ouedraogo J.P."/>
            <person name="Overkamp K.M."/>
            <person name="Park H.-S."/>
            <person name="Perrone G."/>
            <person name="Piumi F."/>
            <person name="Punt P.J."/>
            <person name="Ram A.F."/>
            <person name="Ramon A."/>
            <person name="Rauscher S."/>
            <person name="Record E."/>
            <person name="Riano-Pachon D.M."/>
            <person name="Robert V."/>
            <person name="Roehrig J."/>
            <person name="Ruller R."/>
            <person name="Salamov A."/>
            <person name="Salih N.S."/>
            <person name="Samson R.A."/>
            <person name="Sandor E."/>
            <person name="Sanguinetti M."/>
            <person name="Schuetze T."/>
            <person name="Sepcic K."/>
            <person name="Shelest E."/>
            <person name="Sherlock G."/>
            <person name="Sophianopoulou V."/>
            <person name="Squina F.M."/>
            <person name="Sun H."/>
            <person name="Susca A."/>
            <person name="Todd R.B."/>
            <person name="Tsang A."/>
            <person name="Unkles S.E."/>
            <person name="van de Wiele N."/>
            <person name="van Rossen-Uffink D."/>
            <person name="Oliveira J.V."/>
            <person name="Vesth T.C."/>
            <person name="Visser J."/>
            <person name="Yu J.-H."/>
            <person name="Zhou M."/>
            <person name="Andersen M.R."/>
            <person name="Archer D.B."/>
            <person name="Baker S.E."/>
            <person name="Benoit I."/>
            <person name="Brakhage A.A."/>
            <person name="Braus G.H."/>
            <person name="Fischer R."/>
            <person name="Frisvad J.C."/>
            <person name="Goldman G.H."/>
            <person name="Houbraken J."/>
            <person name="Oakley B."/>
            <person name="Pocsi I."/>
            <person name="Scazzocchio C."/>
            <person name="Seiboth B."/>
            <person name="vanKuyk P.A."/>
            <person name="Wortman J."/>
            <person name="Dyer P.S."/>
            <person name="Grigoriev I.V."/>
        </authorList>
    </citation>
    <scope>NUCLEOTIDE SEQUENCE [LARGE SCALE GENOMIC DNA]</scope>
    <source>
        <strain evidence="5">CBS 593.65</strain>
    </source>
</reference>